<feature type="compositionally biased region" description="Low complexity" evidence="1">
    <location>
        <begin position="67"/>
        <end position="88"/>
    </location>
</feature>
<dbReference type="EMBL" id="BONW01000017">
    <property type="protein sequence ID" value="GIG88793.1"/>
    <property type="molecule type" value="Genomic_DNA"/>
</dbReference>
<reference evidence="2 3" key="1">
    <citation type="submission" date="2021-01" db="EMBL/GenBank/DDBJ databases">
        <title>Whole genome shotgun sequence of Plantactinospora endophytica NBRC 110450.</title>
        <authorList>
            <person name="Komaki H."/>
            <person name="Tamura T."/>
        </authorList>
    </citation>
    <scope>NUCLEOTIDE SEQUENCE [LARGE SCALE GENOMIC DNA]</scope>
    <source>
        <strain evidence="2 3">NBRC 110450</strain>
    </source>
</reference>
<evidence type="ECO:0000313" key="3">
    <source>
        <dbReference type="Proteomes" id="UP000646749"/>
    </source>
</evidence>
<feature type="compositionally biased region" description="Pro residues" evidence="1">
    <location>
        <begin position="40"/>
        <end position="51"/>
    </location>
</feature>
<protein>
    <submittedName>
        <fullName evidence="2">Uncharacterized protein</fullName>
    </submittedName>
</protein>
<accession>A0ABQ4E275</accession>
<feature type="compositionally biased region" description="Low complexity" evidence="1">
    <location>
        <begin position="175"/>
        <end position="190"/>
    </location>
</feature>
<proteinExistence type="predicted"/>
<gene>
    <name evidence="2" type="ORF">Pen02_37290</name>
</gene>
<feature type="compositionally biased region" description="Basic and acidic residues" evidence="1">
    <location>
        <begin position="13"/>
        <end position="27"/>
    </location>
</feature>
<feature type="region of interest" description="Disordered" evidence="1">
    <location>
        <begin position="152"/>
        <end position="190"/>
    </location>
</feature>
<sequence>MPGTPWRSGAARPDNDRVTTEPTRAEPARPVSSAGSVPAQPAPPEIAPPVVPETSPAPETSPPEVPASPATPEVPIAADAPTPHAATPAPAPDGREPAPAESAAARSLGDNSANPTKVRIDTPGATIEIEANESLAEVVATALRLFHEAGGWPQVNSRSAGFAQAERRETYPVQPSSMPYGPGSYPVQMP</sequence>
<evidence type="ECO:0000313" key="2">
    <source>
        <dbReference type="EMBL" id="GIG88793.1"/>
    </source>
</evidence>
<keyword evidence="3" id="KW-1185">Reference proteome</keyword>
<feature type="region of interest" description="Disordered" evidence="1">
    <location>
        <begin position="1"/>
        <end position="120"/>
    </location>
</feature>
<name>A0ABQ4E275_9ACTN</name>
<dbReference type="Proteomes" id="UP000646749">
    <property type="component" value="Unassembled WGS sequence"/>
</dbReference>
<evidence type="ECO:0000256" key="1">
    <source>
        <dbReference type="SAM" id="MobiDB-lite"/>
    </source>
</evidence>
<organism evidence="2 3">
    <name type="scientific">Plantactinospora endophytica</name>
    <dbReference type="NCBI Taxonomy" id="673535"/>
    <lineage>
        <taxon>Bacteria</taxon>
        <taxon>Bacillati</taxon>
        <taxon>Actinomycetota</taxon>
        <taxon>Actinomycetes</taxon>
        <taxon>Micromonosporales</taxon>
        <taxon>Micromonosporaceae</taxon>
        <taxon>Plantactinospora</taxon>
    </lineage>
</organism>
<comment type="caution">
    <text evidence="2">The sequence shown here is derived from an EMBL/GenBank/DDBJ whole genome shotgun (WGS) entry which is preliminary data.</text>
</comment>